<dbReference type="SMART" id="SM00961">
    <property type="entry name" value="RuBisCO_small"/>
    <property type="match status" value="1"/>
</dbReference>
<dbReference type="HAMAP" id="MF_00859">
    <property type="entry name" value="RuBisCO_S_bact"/>
    <property type="match status" value="1"/>
</dbReference>
<proteinExistence type="inferred from homology"/>
<evidence type="ECO:0000259" key="5">
    <source>
        <dbReference type="SMART" id="SM00961"/>
    </source>
</evidence>
<dbReference type="PANTHER" id="PTHR31262:SF23">
    <property type="entry name" value="RIBULOSE BISPHOSPHATE CARBOXYLASE SMALL SUBUNIT"/>
    <property type="match status" value="1"/>
</dbReference>
<dbReference type="Gene3D" id="3.30.190.10">
    <property type="entry name" value="Ribulose bisphosphate carboxylase, small subunit"/>
    <property type="match status" value="1"/>
</dbReference>
<dbReference type="Proteomes" id="UP001626536">
    <property type="component" value="Chromosome"/>
</dbReference>
<accession>A0ABZ0HUM5</accession>
<dbReference type="InterPro" id="IPR036385">
    <property type="entry name" value="RuBisCO_ssu_sf"/>
</dbReference>
<comment type="similarity">
    <text evidence="4">Belongs to the RuBisCO small chain family.</text>
</comment>
<sequence length="141" mass="16557">MRITQGCFSYLPDLTDDQIRSQVQYIIDKGWAVNLEYTDDPHPRNTFWEMWDLPMFDIKDAAAVLLELNACRKAHGDRYYIRISGFDSSHGWESVRISFIVNRPKNEPGFRLVRQEGPSRRQIYTTESYAVDRPEGDRYSS</sequence>
<name>A0ABZ0HUM5_9HYPH</name>
<evidence type="ECO:0000256" key="3">
    <source>
        <dbReference type="ARBA" id="ARBA00038826"/>
    </source>
</evidence>
<keyword evidence="7" id="KW-1185">Reference proteome</keyword>
<dbReference type="EMBL" id="CP136862">
    <property type="protein sequence ID" value="WOJ90254.1"/>
    <property type="molecule type" value="Genomic_DNA"/>
</dbReference>
<dbReference type="InterPro" id="IPR024681">
    <property type="entry name" value="RuBisCO_ssu"/>
</dbReference>
<keyword evidence="2 4" id="KW-0120">Carbon dioxide fixation</keyword>
<evidence type="ECO:0000313" key="7">
    <source>
        <dbReference type="Proteomes" id="UP001626536"/>
    </source>
</evidence>
<comment type="function">
    <text evidence="4">RuBisCO catalyzes two reactions: the carboxylation of D-ribulose 1,5-bisphosphate, the primary event in carbon dioxide fixation, as well as the oxidative fragmentation of the pentose substrate. Both reactions occur simultaneously and in competition at the same active site. Although the small subunit is not catalytic it is essential for maximal activity.</text>
</comment>
<evidence type="ECO:0000256" key="2">
    <source>
        <dbReference type="ARBA" id="ARBA00023300"/>
    </source>
</evidence>
<dbReference type="InterPro" id="IPR000894">
    <property type="entry name" value="RuBisCO_ssu_dom"/>
</dbReference>
<keyword evidence="1 4" id="KW-0113">Calvin cycle</keyword>
<protein>
    <recommendedName>
        <fullName evidence="4">Ribulose bisphosphate carboxylase small subunit</fullName>
        <shortName evidence="4">RuBisCO small subunit</shortName>
    </recommendedName>
</protein>
<dbReference type="CDD" id="cd03527">
    <property type="entry name" value="RuBisCO_small"/>
    <property type="match status" value="1"/>
</dbReference>
<dbReference type="Pfam" id="PF00101">
    <property type="entry name" value="RuBisCO_small"/>
    <property type="match status" value="1"/>
</dbReference>
<evidence type="ECO:0000313" key="6">
    <source>
        <dbReference type="EMBL" id="WOJ90254.1"/>
    </source>
</evidence>
<evidence type="ECO:0000256" key="1">
    <source>
        <dbReference type="ARBA" id="ARBA00022567"/>
    </source>
</evidence>
<feature type="domain" description="Ribulose bisphosphate carboxylase small subunit" evidence="5">
    <location>
        <begin position="4"/>
        <end position="104"/>
    </location>
</feature>
<reference evidence="6 7" key="1">
    <citation type="submission" date="2023-10" db="EMBL/GenBank/DDBJ databases">
        <title>Novel methanotroph of the genus Methylocapsa from a subarctic wetland.</title>
        <authorList>
            <person name="Belova S.E."/>
            <person name="Oshkin I.Y."/>
            <person name="Miroshnikov K."/>
            <person name="Dedysh S.N."/>
        </authorList>
    </citation>
    <scope>NUCLEOTIDE SEQUENCE [LARGE SCALE GENOMIC DNA]</scope>
    <source>
        <strain evidence="6 7">RX1</strain>
    </source>
</reference>
<evidence type="ECO:0000256" key="4">
    <source>
        <dbReference type="HAMAP-Rule" id="MF_00859"/>
    </source>
</evidence>
<comment type="miscellaneous">
    <text evidence="4">The basic functional RuBisCO is composed of a large chain homodimer in a 'head-to-tail' conformation. In form I RuBisCO this homodimer is arranged in a barrel-like tetramer with the small subunits forming a tetrameric 'cap' on each end of the 'barrel'.</text>
</comment>
<comment type="subunit">
    <text evidence="3 4">Heterohexadecamer of 8 large and 8 small subunits.</text>
</comment>
<dbReference type="SUPFAM" id="SSF55239">
    <property type="entry name" value="RuBisCO, small subunit"/>
    <property type="match status" value="1"/>
</dbReference>
<dbReference type="RefSeq" id="WP_407339701.1">
    <property type="nucleotide sequence ID" value="NZ_CP136862.1"/>
</dbReference>
<dbReference type="PANTHER" id="PTHR31262">
    <property type="entry name" value="RIBULOSE BISPHOSPHATE CARBOXYLASE SMALL CHAIN 1, CHLOROPLASTIC"/>
    <property type="match status" value="1"/>
</dbReference>
<organism evidence="6 7">
    <name type="scientific">Methylocapsa polymorpha</name>
    <dbReference type="NCBI Taxonomy" id="3080828"/>
    <lineage>
        <taxon>Bacteria</taxon>
        <taxon>Pseudomonadati</taxon>
        <taxon>Pseudomonadota</taxon>
        <taxon>Alphaproteobacteria</taxon>
        <taxon>Hyphomicrobiales</taxon>
        <taxon>Beijerinckiaceae</taxon>
        <taxon>Methylocapsa</taxon>
    </lineage>
</organism>
<gene>
    <name evidence="4" type="primary">cbbS</name>
    <name evidence="6" type="ORF">RZS28_02830</name>
</gene>